<keyword evidence="2" id="KW-0479">Metal-binding</keyword>
<name>A0A3N0UYF7_9PROT</name>
<dbReference type="Proteomes" id="UP000275137">
    <property type="component" value="Unassembled WGS sequence"/>
</dbReference>
<protein>
    <submittedName>
        <fullName evidence="5">Aldolase</fullName>
    </submittedName>
</protein>
<organism evidence="5 6">
    <name type="scientific">Pseudomethylobacillus aquaticus</name>
    <dbReference type="NCBI Taxonomy" id="2676064"/>
    <lineage>
        <taxon>Bacteria</taxon>
        <taxon>Pseudomonadati</taxon>
        <taxon>Pseudomonadota</taxon>
        <taxon>Betaproteobacteria</taxon>
        <taxon>Nitrosomonadales</taxon>
        <taxon>Methylophilaceae</taxon>
        <taxon>Pseudomethylobacillus</taxon>
    </lineage>
</organism>
<sequence>MNNIASAAADNFQQGEYCRVFNASLLGDNWPGIQLYYPPVKYAPSLGIYEDLPTAAQRMKKHAHHTHAHTLIFDLEDGCRMKEMSRTLLRQELPLLREKNRNVTVALRVNPFRTDEYELDMALVRDMADYIDVIMLSKAGESYGAAEVRDLSNTLVDVNSKITIQPIIEHPKSLKIAPDLMQYATVKHVVFGIHDFSKAMGISITPENWVEELFYFLNQIMFEARIAGKGVIGGVETLIGSSSMPEKFLEPHDVRRWLDLHGEKESRIVYKHACQEAAMGLTGKQVIHPGHIHLCKVAYTPSPTEVRQKVNVLKAAIEADALLGGAIKFEGEMLDPPMFGKALQTLLRAHALRALGEEDTEFAITVLQRLPAQVIRQNWPYGVIL</sequence>
<evidence type="ECO:0000256" key="3">
    <source>
        <dbReference type="ARBA" id="ARBA00022842"/>
    </source>
</evidence>
<dbReference type="InterPro" id="IPR005000">
    <property type="entry name" value="Aldolase/citrate-lyase_domain"/>
</dbReference>
<feature type="domain" description="HpcH/HpaI aldolase/citrate lyase" evidence="4">
    <location>
        <begin position="52"/>
        <end position="235"/>
    </location>
</feature>
<evidence type="ECO:0000259" key="4">
    <source>
        <dbReference type="Pfam" id="PF03328"/>
    </source>
</evidence>
<evidence type="ECO:0000256" key="1">
    <source>
        <dbReference type="ARBA" id="ARBA00001946"/>
    </source>
</evidence>
<dbReference type="RefSeq" id="WP_123237879.1">
    <property type="nucleotide sequence ID" value="NZ_RJVP01000005.1"/>
</dbReference>
<dbReference type="PANTHER" id="PTHR32308">
    <property type="entry name" value="LYASE BETA SUBUNIT, PUTATIVE (AFU_ORTHOLOGUE AFUA_4G13030)-RELATED"/>
    <property type="match status" value="1"/>
</dbReference>
<evidence type="ECO:0000313" key="6">
    <source>
        <dbReference type="Proteomes" id="UP000275137"/>
    </source>
</evidence>
<keyword evidence="6" id="KW-1185">Reference proteome</keyword>
<evidence type="ECO:0000256" key="2">
    <source>
        <dbReference type="ARBA" id="ARBA00022723"/>
    </source>
</evidence>
<reference evidence="5 6" key="1">
    <citation type="submission" date="2018-10" db="EMBL/GenBank/DDBJ databases">
        <authorList>
            <person name="Chen W.-M."/>
        </authorList>
    </citation>
    <scope>NUCLEOTIDE SEQUENCE [LARGE SCALE GENOMIC DNA]</scope>
    <source>
        <strain evidence="5 6">H-5</strain>
    </source>
</reference>
<dbReference type="InterPro" id="IPR015813">
    <property type="entry name" value="Pyrv/PenolPyrv_kinase-like_dom"/>
</dbReference>
<dbReference type="SUPFAM" id="SSF51621">
    <property type="entry name" value="Phosphoenolpyruvate/pyruvate domain"/>
    <property type="match status" value="1"/>
</dbReference>
<comment type="caution">
    <text evidence="5">The sequence shown here is derived from an EMBL/GenBank/DDBJ whole genome shotgun (WGS) entry which is preliminary data.</text>
</comment>
<comment type="cofactor">
    <cofactor evidence="1">
        <name>Mg(2+)</name>
        <dbReference type="ChEBI" id="CHEBI:18420"/>
    </cofactor>
</comment>
<proteinExistence type="predicted"/>
<accession>A0A3N0UYF7</accession>
<dbReference type="AlphaFoldDB" id="A0A3N0UYF7"/>
<dbReference type="GO" id="GO:0006107">
    <property type="term" value="P:oxaloacetate metabolic process"/>
    <property type="evidence" value="ECO:0007669"/>
    <property type="project" value="TreeGrafter"/>
</dbReference>
<dbReference type="GO" id="GO:0000287">
    <property type="term" value="F:magnesium ion binding"/>
    <property type="evidence" value="ECO:0007669"/>
    <property type="project" value="TreeGrafter"/>
</dbReference>
<dbReference type="InterPro" id="IPR040442">
    <property type="entry name" value="Pyrv_kinase-like_dom_sf"/>
</dbReference>
<dbReference type="Pfam" id="PF03328">
    <property type="entry name" value="HpcH_HpaI"/>
    <property type="match status" value="1"/>
</dbReference>
<keyword evidence="3" id="KW-0460">Magnesium</keyword>
<evidence type="ECO:0000313" key="5">
    <source>
        <dbReference type="EMBL" id="ROH85560.1"/>
    </source>
</evidence>
<dbReference type="GO" id="GO:0003824">
    <property type="term" value="F:catalytic activity"/>
    <property type="evidence" value="ECO:0007669"/>
    <property type="project" value="InterPro"/>
</dbReference>
<dbReference type="EMBL" id="RJVP01000005">
    <property type="protein sequence ID" value="ROH85560.1"/>
    <property type="molecule type" value="Genomic_DNA"/>
</dbReference>
<dbReference type="PANTHER" id="PTHR32308:SF0">
    <property type="entry name" value="HPCH_HPAI ALDOLASE_CITRATE LYASE DOMAIN-CONTAINING PROTEIN"/>
    <property type="match status" value="1"/>
</dbReference>
<gene>
    <name evidence="5" type="ORF">ED236_10330</name>
</gene>
<dbReference type="Gene3D" id="3.20.20.60">
    <property type="entry name" value="Phosphoenolpyruvate-binding domains"/>
    <property type="match status" value="1"/>
</dbReference>